<proteinExistence type="predicted"/>
<name>A0A433SE49_9BURK</name>
<evidence type="ECO:0000313" key="2">
    <source>
        <dbReference type="Proteomes" id="UP000286947"/>
    </source>
</evidence>
<gene>
    <name evidence="1" type="ORF">CUZ56_00956</name>
</gene>
<dbReference type="AlphaFoldDB" id="A0A433SE49"/>
<accession>A0A433SE49</accession>
<dbReference type="EMBL" id="PQSP01000002">
    <property type="protein sequence ID" value="RUS67018.1"/>
    <property type="molecule type" value="Genomic_DNA"/>
</dbReference>
<organism evidence="1 2">
    <name type="scientific">Saezia sanguinis</name>
    <dbReference type="NCBI Taxonomy" id="1965230"/>
    <lineage>
        <taxon>Bacteria</taxon>
        <taxon>Pseudomonadati</taxon>
        <taxon>Pseudomonadota</taxon>
        <taxon>Betaproteobacteria</taxon>
        <taxon>Burkholderiales</taxon>
        <taxon>Saeziaceae</taxon>
        <taxon>Saezia</taxon>
    </lineage>
</organism>
<evidence type="ECO:0000313" key="1">
    <source>
        <dbReference type="EMBL" id="RUS67018.1"/>
    </source>
</evidence>
<sequence length="232" mass="26858">MFNPNELKHTLEIKSKSYNTLMWINSVIYKSRSLSKVRAFAEVAVDTEKWVKQHYALIPEHCKPLPEEIPAFSHLLHSYFHISFVLTGDFKTPYSTLKHALLFVFRGFFYLSLRHVTKADKLEAEKMMIAQLAHTAERLGLETDPEQLQTMLKDKSLHEPVAICAYATDLLQRQKGQINGVPVLALWRKFAWNHHGSPKKNFELIVDMIMNAQHCIQNELLLRLPPLKQPLS</sequence>
<keyword evidence="2" id="KW-1185">Reference proteome</keyword>
<comment type="caution">
    <text evidence="1">The sequence shown here is derived from an EMBL/GenBank/DDBJ whole genome shotgun (WGS) entry which is preliminary data.</text>
</comment>
<protein>
    <submittedName>
        <fullName evidence="1">Uncharacterized protein</fullName>
    </submittedName>
</protein>
<dbReference type="OrthoDB" id="280651at2"/>
<dbReference type="RefSeq" id="WP_126978753.1">
    <property type="nucleotide sequence ID" value="NZ_PQSP01000002.1"/>
</dbReference>
<reference evidence="1 2" key="1">
    <citation type="submission" date="2018-01" db="EMBL/GenBank/DDBJ databases">
        <title>Saezia sanguinis gen. nov., sp. nov., in the order Burkholderiales isolated from human blood.</title>
        <authorList>
            <person name="Medina-Pascual M.J."/>
            <person name="Valdezate S."/>
            <person name="Monzon S."/>
            <person name="Cuesta I."/>
            <person name="Carrasco G."/>
            <person name="Villalon P."/>
            <person name="Saez-Nieto J.A."/>
        </authorList>
    </citation>
    <scope>NUCLEOTIDE SEQUENCE [LARGE SCALE GENOMIC DNA]</scope>
    <source>
        <strain evidence="1 2">CNM695-12</strain>
    </source>
</reference>
<dbReference type="Proteomes" id="UP000286947">
    <property type="component" value="Unassembled WGS sequence"/>
</dbReference>